<reference evidence="2" key="1">
    <citation type="submission" date="2020-08" db="EMBL/GenBank/DDBJ databases">
        <title>Multicomponent nature underlies the extraordinary mechanical properties of spider dragline silk.</title>
        <authorList>
            <person name="Kono N."/>
            <person name="Nakamura H."/>
            <person name="Mori M."/>
            <person name="Yoshida Y."/>
            <person name="Ohtoshi R."/>
            <person name="Malay A.D."/>
            <person name="Moran D.A.P."/>
            <person name="Tomita M."/>
            <person name="Numata K."/>
            <person name="Arakawa K."/>
        </authorList>
    </citation>
    <scope>NUCLEOTIDE SEQUENCE</scope>
</reference>
<sequence length="88" mass="10261">MNKNNMGNKPVPSQETLESSSPEQRRKKFDHCFILEEVFFQENFTSPIRFDHTNTSKMIANGIWRPQTSKLISTPPHSQNEAKKKLKQ</sequence>
<proteinExistence type="predicted"/>
<evidence type="ECO:0000256" key="1">
    <source>
        <dbReference type="SAM" id="MobiDB-lite"/>
    </source>
</evidence>
<comment type="caution">
    <text evidence="2">The sequence shown here is derived from an EMBL/GenBank/DDBJ whole genome shotgun (WGS) entry which is preliminary data.</text>
</comment>
<organism evidence="2 3">
    <name type="scientific">Nephila pilipes</name>
    <name type="common">Giant wood spider</name>
    <name type="synonym">Nephila maculata</name>
    <dbReference type="NCBI Taxonomy" id="299642"/>
    <lineage>
        <taxon>Eukaryota</taxon>
        <taxon>Metazoa</taxon>
        <taxon>Ecdysozoa</taxon>
        <taxon>Arthropoda</taxon>
        <taxon>Chelicerata</taxon>
        <taxon>Arachnida</taxon>
        <taxon>Araneae</taxon>
        <taxon>Araneomorphae</taxon>
        <taxon>Entelegynae</taxon>
        <taxon>Araneoidea</taxon>
        <taxon>Nephilidae</taxon>
        <taxon>Nephila</taxon>
    </lineage>
</organism>
<feature type="compositionally biased region" description="Polar residues" evidence="1">
    <location>
        <begin position="1"/>
        <end position="22"/>
    </location>
</feature>
<name>A0A8X6Q5T0_NEPPI</name>
<evidence type="ECO:0000313" key="2">
    <source>
        <dbReference type="EMBL" id="GFT97117.1"/>
    </source>
</evidence>
<protein>
    <submittedName>
        <fullName evidence="2">Uncharacterized protein</fullName>
    </submittedName>
</protein>
<dbReference type="EMBL" id="BMAW01026382">
    <property type="protein sequence ID" value="GFT97117.1"/>
    <property type="molecule type" value="Genomic_DNA"/>
</dbReference>
<dbReference type="Proteomes" id="UP000887013">
    <property type="component" value="Unassembled WGS sequence"/>
</dbReference>
<feature type="region of interest" description="Disordered" evidence="1">
    <location>
        <begin position="1"/>
        <end position="25"/>
    </location>
</feature>
<feature type="region of interest" description="Disordered" evidence="1">
    <location>
        <begin position="67"/>
        <end position="88"/>
    </location>
</feature>
<evidence type="ECO:0000313" key="3">
    <source>
        <dbReference type="Proteomes" id="UP000887013"/>
    </source>
</evidence>
<keyword evidence="3" id="KW-1185">Reference proteome</keyword>
<dbReference type="AlphaFoldDB" id="A0A8X6Q5T0"/>
<feature type="compositionally biased region" description="Polar residues" evidence="1">
    <location>
        <begin position="67"/>
        <end position="79"/>
    </location>
</feature>
<accession>A0A8X6Q5T0</accession>
<gene>
    <name evidence="2" type="ORF">NPIL_27251</name>
</gene>